<keyword evidence="3" id="KW-1185">Reference proteome</keyword>
<feature type="region of interest" description="Disordered" evidence="1">
    <location>
        <begin position="268"/>
        <end position="295"/>
    </location>
</feature>
<feature type="region of interest" description="Disordered" evidence="1">
    <location>
        <begin position="179"/>
        <end position="217"/>
    </location>
</feature>
<accession>A0AAV9VRV5</accession>
<feature type="compositionally biased region" description="Polar residues" evidence="1">
    <location>
        <begin position="179"/>
        <end position="189"/>
    </location>
</feature>
<dbReference type="AlphaFoldDB" id="A0AAV9VRV5"/>
<evidence type="ECO:0000313" key="3">
    <source>
        <dbReference type="Proteomes" id="UP001370758"/>
    </source>
</evidence>
<dbReference type="Proteomes" id="UP001370758">
    <property type="component" value="Unassembled WGS sequence"/>
</dbReference>
<proteinExistence type="predicted"/>
<evidence type="ECO:0000256" key="1">
    <source>
        <dbReference type="SAM" id="MobiDB-lite"/>
    </source>
</evidence>
<gene>
    <name evidence="2" type="ORF">TWF481_002995</name>
</gene>
<name>A0AAV9VRV5_9PEZI</name>
<sequence length="295" mass="32043">MIWLGLMSSQLLKQSLTKPEKVVSTNPSWLISVLSELYSCLFTRQWQCPVGGDPAAYIAINEGKKVGHLRFPQALSRIIANTVTPDIKKRWTIRQCFQKSQALRNEFAKDSITMELRFQTPENGDLNSTSSSILIPESQTSEIPLITHHSAIAVTEVAGGDNNCEGSLSSTHYLEYSPTTGVEDPNNSHYAPRDAAATATDTGPTFQKDKSSSHPPRALVSMLRPKSAFPEEDLTPLSQEDLGDELATICEPSAQGSKVCREGAVLARKTAPSAKKKGASAGARPTRAIPDEYVS</sequence>
<protein>
    <submittedName>
        <fullName evidence="2">Uncharacterized protein</fullName>
    </submittedName>
</protein>
<organism evidence="2 3">
    <name type="scientific">Arthrobotrys musiformis</name>
    <dbReference type="NCBI Taxonomy" id="47236"/>
    <lineage>
        <taxon>Eukaryota</taxon>
        <taxon>Fungi</taxon>
        <taxon>Dikarya</taxon>
        <taxon>Ascomycota</taxon>
        <taxon>Pezizomycotina</taxon>
        <taxon>Orbiliomycetes</taxon>
        <taxon>Orbiliales</taxon>
        <taxon>Orbiliaceae</taxon>
        <taxon>Arthrobotrys</taxon>
    </lineage>
</organism>
<reference evidence="2 3" key="1">
    <citation type="submission" date="2023-08" db="EMBL/GenBank/DDBJ databases">
        <authorList>
            <person name="Palmer J.M."/>
        </authorList>
    </citation>
    <scope>NUCLEOTIDE SEQUENCE [LARGE SCALE GENOMIC DNA]</scope>
    <source>
        <strain evidence="2 3">TWF481</strain>
    </source>
</reference>
<dbReference type="EMBL" id="JAVHJL010000012">
    <property type="protein sequence ID" value="KAK6495950.1"/>
    <property type="molecule type" value="Genomic_DNA"/>
</dbReference>
<evidence type="ECO:0000313" key="2">
    <source>
        <dbReference type="EMBL" id="KAK6495950.1"/>
    </source>
</evidence>
<comment type="caution">
    <text evidence="2">The sequence shown here is derived from an EMBL/GenBank/DDBJ whole genome shotgun (WGS) entry which is preliminary data.</text>
</comment>